<dbReference type="InterPro" id="IPR016195">
    <property type="entry name" value="Pol/histidinol_Pase-like"/>
</dbReference>
<dbReference type="EMBL" id="DROK01000187">
    <property type="protein sequence ID" value="HHI97484.1"/>
    <property type="molecule type" value="Genomic_DNA"/>
</dbReference>
<dbReference type="Gene3D" id="3.20.20.140">
    <property type="entry name" value="Metal-dependent hydrolases"/>
    <property type="match status" value="1"/>
</dbReference>
<accession>A0A7V5U2T8</accession>
<sequence>AAKEAGVKLLIGTDAHITDQMSYLHLGVAVARRGWCEKDDILNTLNYRQFKKYLKDIVSWKLKQRS</sequence>
<gene>
    <name evidence="1" type="ORF">ENJ96_06495</name>
</gene>
<feature type="non-terminal residue" evidence="1">
    <location>
        <position position="1"/>
    </location>
</feature>
<protein>
    <submittedName>
        <fullName evidence="1">DNA polymerase III</fullName>
    </submittedName>
</protein>
<organism evidence="1">
    <name type="scientific">Thermodesulfatator atlanticus</name>
    <dbReference type="NCBI Taxonomy" id="501497"/>
    <lineage>
        <taxon>Bacteria</taxon>
        <taxon>Pseudomonadati</taxon>
        <taxon>Thermodesulfobacteriota</taxon>
        <taxon>Thermodesulfobacteria</taxon>
        <taxon>Thermodesulfobacteriales</taxon>
        <taxon>Thermodesulfatatoraceae</taxon>
        <taxon>Thermodesulfatator</taxon>
    </lineage>
</organism>
<reference evidence="1" key="1">
    <citation type="journal article" date="2020" name="mSystems">
        <title>Genome- and Community-Level Interaction Insights into Carbon Utilization and Element Cycling Functions of Hydrothermarchaeota in Hydrothermal Sediment.</title>
        <authorList>
            <person name="Zhou Z."/>
            <person name="Liu Y."/>
            <person name="Xu W."/>
            <person name="Pan J."/>
            <person name="Luo Z.H."/>
            <person name="Li M."/>
        </authorList>
    </citation>
    <scope>NUCLEOTIDE SEQUENCE [LARGE SCALE GENOMIC DNA]</scope>
    <source>
        <strain evidence="1">HyVt-533</strain>
    </source>
</reference>
<dbReference type="SUPFAM" id="SSF89550">
    <property type="entry name" value="PHP domain-like"/>
    <property type="match status" value="1"/>
</dbReference>
<comment type="caution">
    <text evidence="1">The sequence shown here is derived from an EMBL/GenBank/DDBJ whole genome shotgun (WGS) entry which is preliminary data.</text>
</comment>
<proteinExistence type="predicted"/>
<name>A0A7V5U2T8_9BACT</name>
<dbReference type="AlphaFoldDB" id="A0A7V5U2T8"/>
<evidence type="ECO:0000313" key="1">
    <source>
        <dbReference type="EMBL" id="HHI97484.1"/>
    </source>
</evidence>
<dbReference type="Proteomes" id="UP000886101">
    <property type="component" value="Unassembled WGS sequence"/>
</dbReference>